<keyword evidence="3" id="KW-1185">Reference proteome</keyword>
<protein>
    <submittedName>
        <fullName evidence="2">Uncharacterized protein</fullName>
    </submittedName>
</protein>
<dbReference type="RefSeq" id="WP_189700185.1">
    <property type="nucleotide sequence ID" value="NZ_BMTA01000016.1"/>
</dbReference>
<accession>A0A7M2THF5</accession>
<proteinExistence type="predicted"/>
<dbReference type="EMBL" id="CP063374">
    <property type="protein sequence ID" value="QOV47902.1"/>
    <property type="molecule type" value="Genomic_DNA"/>
</dbReference>
<name>A0A7M2THF5_STRCW</name>
<feature type="compositionally biased region" description="Basic residues" evidence="1">
    <location>
        <begin position="14"/>
        <end position="24"/>
    </location>
</feature>
<evidence type="ECO:0000313" key="3">
    <source>
        <dbReference type="Proteomes" id="UP000594008"/>
    </source>
</evidence>
<evidence type="ECO:0000256" key="1">
    <source>
        <dbReference type="SAM" id="MobiDB-lite"/>
    </source>
</evidence>
<sequence length="68" mass="7717">MRRRSLHASALLERRRRPRPRLRQRPGGEGAIDETRLAQDGVLSFVYQQKSEGTTPSALHVVDVRLPA</sequence>
<dbReference type="AlphaFoldDB" id="A0A7M2THF5"/>
<dbReference type="Proteomes" id="UP000594008">
    <property type="component" value="Chromosome"/>
</dbReference>
<reference evidence="2 3" key="1">
    <citation type="submission" date="2020-10" db="EMBL/GenBank/DDBJ databases">
        <title>Streptomyces chromofuscus complate genome analysis.</title>
        <authorList>
            <person name="Anwar N."/>
        </authorList>
    </citation>
    <scope>NUCLEOTIDE SEQUENCE [LARGE SCALE GENOMIC DNA]</scope>
    <source>
        <strain evidence="2 3">DSM 40273</strain>
    </source>
</reference>
<feature type="region of interest" description="Disordered" evidence="1">
    <location>
        <begin position="1"/>
        <end position="34"/>
    </location>
</feature>
<gene>
    <name evidence="2" type="ORF">IPT68_32930</name>
</gene>
<organism evidence="2 3">
    <name type="scientific">Streptomyces chromofuscus</name>
    <dbReference type="NCBI Taxonomy" id="42881"/>
    <lineage>
        <taxon>Bacteria</taxon>
        <taxon>Bacillati</taxon>
        <taxon>Actinomycetota</taxon>
        <taxon>Actinomycetes</taxon>
        <taxon>Kitasatosporales</taxon>
        <taxon>Streptomycetaceae</taxon>
        <taxon>Streptomyces</taxon>
    </lineage>
</organism>
<evidence type="ECO:0000313" key="2">
    <source>
        <dbReference type="EMBL" id="QOV47902.1"/>
    </source>
</evidence>
<dbReference type="KEGG" id="schf:IPT68_32930"/>